<reference evidence="11" key="1">
    <citation type="submission" date="2018-02" db="EMBL/GenBank/DDBJ databases">
        <authorList>
            <person name="Cohen D.B."/>
            <person name="Kent A.D."/>
        </authorList>
    </citation>
    <scope>NUCLEOTIDE SEQUENCE</scope>
</reference>
<dbReference type="FunFam" id="1.10.10.60:FF:000015">
    <property type="entry name" value="Transcription factor RAX3"/>
    <property type="match status" value="1"/>
</dbReference>
<keyword evidence="6" id="KW-0804">Transcription</keyword>
<feature type="domain" description="Myb-like" evidence="9">
    <location>
        <begin position="62"/>
        <end position="112"/>
    </location>
</feature>
<evidence type="ECO:0000256" key="6">
    <source>
        <dbReference type="ARBA" id="ARBA00023163"/>
    </source>
</evidence>
<dbReference type="InterPro" id="IPR001005">
    <property type="entry name" value="SANT/Myb"/>
</dbReference>
<dbReference type="PANTHER" id="PTHR47994:SF5">
    <property type="entry name" value="F14D16.11-RELATED"/>
    <property type="match status" value="1"/>
</dbReference>
<dbReference type="Pfam" id="PF00249">
    <property type="entry name" value="Myb_DNA-binding"/>
    <property type="match status" value="2"/>
</dbReference>
<dbReference type="GO" id="GO:0009555">
    <property type="term" value="P:pollen development"/>
    <property type="evidence" value="ECO:0007669"/>
    <property type="project" value="UniProtKB-ARBA"/>
</dbReference>
<dbReference type="SMART" id="SM00717">
    <property type="entry name" value="SANT"/>
    <property type="match status" value="2"/>
</dbReference>
<evidence type="ECO:0000256" key="2">
    <source>
        <dbReference type="ARBA" id="ARBA00022473"/>
    </source>
</evidence>
<dbReference type="Gene3D" id="1.10.10.60">
    <property type="entry name" value="Homeodomain-like"/>
    <property type="match status" value="2"/>
</dbReference>
<evidence type="ECO:0000313" key="11">
    <source>
        <dbReference type="EMBL" id="SPC75389.1"/>
    </source>
</evidence>
<organism evidence="11">
    <name type="scientific">Fagus sylvatica</name>
    <name type="common">Beechnut</name>
    <dbReference type="NCBI Taxonomy" id="28930"/>
    <lineage>
        <taxon>Eukaryota</taxon>
        <taxon>Viridiplantae</taxon>
        <taxon>Streptophyta</taxon>
        <taxon>Embryophyta</taxon>
        <taxon>Tracheophyta</taxon>
        <taxon>Spermatophyta</taxon>
        <taxon>Magnoliopsida</taxon>
        <taxon>eudicotyledons</taxon>
        <taxon>Gunneridae</taxon>
        <taxon>Pentapetalae</taxon>
        <taxon>rosids</taxon>
        <taxon>fabids</taxon>
        <taxon>Fagales</taxon>
        <taxon>Fagaceae</taxon>
        <taxon>Fagus</taxon>
    </lineage>
</organism>
<evidence type="ECO:0000259" key="9">
    <source>
        <dbReference type="PROSITE" id="PS50090"/>
    </source>
</evidence>
<feature type="region of interest" description="Disordered" evidence="8">
    <location>
        <begin position="282"/>
        <end position="302"/>
    </location>
</feature>
<dbReference type="InterPro" id="IPR009057">
    <property type="entry name" value="Homeodomain-like_sf"/>
</dbReference>
<keyword evidence="7" id="KW-0539">Nucleus</keyword>
<evidence type="ECO:0000256" key="1">
    <source>
        <dbReference type="ARBA" id="ARBA00004123"/>
    </source>
</evidence>
<keyword evidence="5" id="KW-0238">DNA-binding</keyword>
<proteinExistence type="predicted"/>
<dbReference type="PROSITE" id="PS51294">
    <property type="entry name" value="HTH_MYB"/>
    <property type="match status" value="2"/>
</dbReference>
<dbReference type="InterPro" id="IPR017930">
    <property type="entry name" value="Myb_dom"/>
</dbReference>
<feature type="domain" description="HTH myb-type" evidence="10">
    <location>
        <begin position="69"/>
        <end position="116"/>
    </location>
</feature>
<evidence type="ECO:0000256" key="7">
    <source>
        <dbReference type="ARBA" id="ARBA00023242"/>
    </source>
</evidence>
<dbReference type="EMBL" id="OIVN01000158">
    <property type="protein sequence ID" value="SPC75389.1"/>
    <property type="molecule type" value="Genomic_DNA"/>
</dbReference>
<dbReference type="PROSITE" id="PS50090">
    <property type="entry name" value="MYB_LIKE"/>
    <property type="match status" value="2"/>
</dbReference>
<name>A0A2N9ELE5_FAGSY</name>
<dbReference type="GO" id="GO:0005634">
    <property type="term" value="C:nucleus"/>
    <property type="evidence" value="ECO:0007669"/>
    <property type="project" value="UniProtKB-SubCell"/>
</dbReference>
<sequence>MGRPPCCDKSNVKRGLWTAEEDAKILAYVSNFGIGNWTLVPKKAGLNRCGKSCRLRWTNYLRPDLKQDSFTPQEEELIINLHKAIGSRWSLIAKQLHGRTDNDVKNYWNTKLRKKLSKMGIDPVTHKPYSQILSDYGNISVLLNTGNNYQIGSLNKNINYTSTPKPEPYSVLTTSFPNTNMINRPLEVQGISSNENIIPSWNFMSHQFQQVNINQETIQTHFFNEATSSCSSSSSSNVTQLSSPPQSYSCQPSQVQIAPSPSFNWSEFLLTEPLPFPGFPQQQDHHFQGVSPSNNPSTLAQTPQSNFASGNECGLNQVGHEGGLGKFDFGSTIGSQTNNRLEPSSSVSSFVNSILDQDSEMQPEFPDILDESFEY</sequence>
<feature type="domain" description="HTH myb-type" evidence="10">
    <location>
        <begin position="9"/>
        <end position="65"/>
    </location>
</feature>
<feature type="compositionally biased region" description="Polar residues" evidence="8">
    <location>
        <begin position="290"/>
        <end position="302"/>
    </location>
</feature>
<feature type="domain" description="Myb-like" evidence="9">
    <location>
        <begin position="9"/>
        <end position="61"/>
    </location>
</feature>
<evidence type="ECO:0000256" key="8">
    <source>
        <dbReference type="SAM" id="MobiDB-lite"/>
    </source>
</evidence>
<dbReference type="AlphaFoldDB" id="A0A2N9ELE5"/>
<dbReference type="PANTHER" id="PTHR47994">
    <property type="entry name" value="F14D16.11-RELATED"/>
    <property type="match status" value="1"/>
</dbReference>
<dbReference type="GO" id="GO:0048658">
    <property type="term" value="P:anther wall tapetum development"/>
    <property type="evidence" value="ECO:0007669"/>
    <property type="project" value="UniProtKB-ARBA"/>
</dbReference>
<evidence type="ECO:0000256" key="3">
    <source>
        <dbReference type="ARBA" id="ARBA00022737"/>
    </source>
</evidence>
<protein>
    <submittedName>
        <fullName evidence="11">Uncharacterized protein</fullName>
    </submittedName>
</protein>
<gene>
    <name evidence="11" type="ORF">FSB_LOCUS3271</name>
</gene>
<dbReference type="FunFam" id="1.10.10.60:FF:000204">
    <property type="entry name" value="transcription factor MYB80"/>
    <property type="match status" value="1"/>
</dbReference>
<evidence type="ECO:0000259" key="10">
    <source>
        <dbReference type="PROSITE" id="PS51294"/>
    </source>
</evidence>
<keyword evidence="2" id="KW-0217">Developmental protein</keyword>
<keyword evidence="4" id="KW-0805">Transcription regulation</keyword>
<dbReference type="InterPro" id="IPR015495">
    <property type="entry name" value="Myb_TF_plants"/>
</dbReference>
<dbReference type="GO" id="GO:0003677">
    <property type="term" value="F:DNA binding"/>
    <property type="evidence" value="ECO:0007669"/>
    <property type="project" value="UniProtKB-KW"/>
</dbReference>
<keyword evidence="3" id="KW-0677">Repeat</keyword>
<comment type="subcellular location">
    <subcellularLocation>
        <location evidence="1">Nucleus</location>
    </subcellularLocation>
</comment>
<evidence type="ECO:0000256" key="5">
    <source>
        <dbReference type="ARBA" id="ARBA00023125"/>
    </source>
</evidence>
<accession>A0A2N9ELE5</accession>
<evidence type="ECO:0000256" key="4">
    <source>
        <dbReference type="ARBA" id="ARBA00023015"/>
    </source>
</evidence>
<dbReference type="SUPFAM" id="SSF46689">
    <property type="entry name" value="Homeodomain-like"/>
    <property type="match status" value="1"/>
</dbReference>
<dbReference type="CDD" id="cd00167">
    <property type="entry name" value="SANT"/>
    <property type="match status" value="2"/>
</dbReference>